<proteinExistence type="inferred from homology"/>
<evidence type="ECO:0000313" key="9">
    <source>
        <dbReference type="EMBL" id="PBK72779.1"/>
    </source>
</evidence>
<dbReference type="GO" id="GO:0071949">
    <property type="term" value="F:FAD binding"/>
    <property type="evidence" value="ECO:0007669"/>
    <property type="project" value="TreeGrafter"/>
</dbReference>
<dbReference type="InterPro" id="IPR036155">
    <property type="entry name" value="Crypto/Photolyase_N_sf"/>
</dbReference>
<dbReference type="Gene3D" id="1.25.40.80">
    <property type="match status" value="1"/>
</dbReference>
<dbReference type="GO" id="GO:0043153">
    <property type="term" value="P:entrainment of circadian clock by photoperiod"/>
    <property type="evidence" value="ECO:0007669"/>
    <property type="project" value="TreeGrafter"/>
</dbReference>
<evidence type="ECO:0000256" key="2">
    <source>
        <dbReference type="ARBA" id="ARBA00022630"/>
    </source>
</evidence>
<feature type="compositionally biased region" description="Basic and acidic residues" evidence="7">
    <location>
        <begin position="337"/>
        <end position="355"/>
    </location>
</feature>
<feature type="binding site" evidence="5">
    <location>
        <begin position="515"/>
        <end position="517"/>
    </location>
    <ligand>
        <name>FAD</name>
        <dbReference type="ChEBI" id="CHEBI:57692"/>
    </ligand>
</feature>
<dbReference type="GO" id="GO:0032922">
    <property type="term" value="P:circadian regulation of gene expression"/>
    <property type="evidence" value="ECO:0007669"/>
    <property type="project" value="TreeGrafter"/>
</dbReference>
<dbReference type="InterPro" id="IPR006050">
    <property type="entry name" value="DNA_photolyase_N"/>
</dbReference>
<dbReference type="SUPFAM" id="SSF52425">
    <property type="entry name" value="Cryptochrome/photolyase, N-terminal domain"/>
    <property type="match status" value="1"/>
</dbReference>
<comment type="cofactor">
    <cofactor evidence="5">
        <name>FAD</name>
        <dbReference type="ChEBI" id="CHEBI:57692"/>
    </cofactor>
    <text evidence="5">Binds 1 FAD per subunit.</text>
</comment>
<protein>
    <recommendedName>
        <fullName evidence="8">Photolyase/cryptochrome alpha/beta domain-containing protein</fullName>
    </recommendedName>
</protein>
<evidence type="ECO:0000256" key="6">
    <source>
        <dbReference type="PIRSR" id="PIRSR602081-2"/>
    </source>
</evidence>
<feature type="binding site" evidence="5">
    <location>
        <begin position="360"/>
        <end position="364"/>
    </location>
    <ligand>
        <name>FAD</name>
        <dbReference type="ChEBI" id="CHEBI:57692"/>
    </ligand>
</feature>
<dbReference type="AlphaFoldDB" id="A0A2H3BPI5"/>
<feature type="region of interest" description="Disordered" evidence="7">
    <location>
        <begin position="19"/>
        <end position="45"/>
    </location>
</feature>
<dbReference type="Pfam" id="PF03441">
    <property type="entry name" value="FAD_binding_7"/>
    <property type="match status" value="1"/>
</dbReference>
<organism evidence="9 10">
    <name type="scientific">Armillaria solidipes</name>
    <dbReference type="NCBI Taxonomy" id="1076256"/>
    <lineage>
        <taxon>Eukaryota</taxon>
        <taxon>Fungi</taxon>
        <taxon>Dikarya</taxon>
        <taxon>Basidiomycota</taxon>
        <taxon>Agaricomycotina</taxon>
        <taxon>Agaricomycetes</taxon>
        <taxon>Agaricomycetidae</taxon>
        <taxon>Agaricales</taxon>
        <taxon>Marasmiineae</taxon>
        <taxon>Physalacriaceae</taxon>
        <taxon>Armillaria</taxon>
    </lineage>
</organism>
<dbReference type="InterPro" id="IPR014729">
    <property type="entry name" value="Rossmann-like_a/b/a_fold"/>
</dbReference>
<feature type="binding site" evidence="5">
    <location>
        <position position="401"/>
    </location>
    <ligand>
        <name>FAD</name>
        <dbReference type="ChEBI" id="CHEBI:57692"/>
    </ligand>
</feature>
<gene>
    <name evidence="9" type="ORF">ARMSODRAFT_931637</name>
</gene>
<feature type="site" description="Electron transfer via tryptophanyl radical" evidence="6">
    <location>
        <position position="436"/>
    </location>
</feature>
<comment type="similarity">
    <text evidence="1">Belongs to the DNA photolyase class-1 family.</text>
</comment>
<dbReference type="PANTHER" id="PTHR11455:SF18">
    <property type="entry name" value="SI:CH1073-390K14.1"/>
    <property type="match status" value="1"/>
</dbReference>
<evidence type="ECO:0000256" key="7">
    <source>
        <dbReference type="SAM" id="MobiDB-lite"/>
    </source>
</evidence>
<feature type="site" description="Electron transfer via tryptophanyl radical" evidence="6">
    <location>
        <position position="502"/>
    </location>
</feature>
<evidence type="ECO:0000256" key="1">
    <source>
        <dbReference type="ARBA" id="ARBA00005862"/>
    </source>
</evidence>
<dbReference type="PANTHER" id="PTHR11455">
    <property type="entry name" value="CRYPTOCHROME"/>
    <property type="match status" value="1"/>
</dbReference>
<feature type="site" description="Electron transfer via tryptophanyl radical" evidence="6">
    <location>
        <position position="525"/>
    </location>
</feature>
<feature type="domain" description="Photolyase/cryptochrome alpha/beta" evidence="8">
    <location>
        <begin position="82"/>
        <end position="219"/>
    </location>
</feature>
<dbReference type="GO" id="GO:0005737">
    <property type="term" value="C:cytoplasm"/>
    <property type="evidence" value="ECO:0007669"/>
    <property type="project" value="TreeGrafter"/>
</dbReference>
<keyword evidence="10" id="KW-1185">Reference proteome</keyword>
<evidence type="ECO:0000256" key="5">
    <source>
        <dbReference type="PIRSR" id="PIRSR602081-1"/>
    </source>
</evidence>
<name>A0A2H3BPI5_9AGAR</name>
<dbReference type="GO" id="GO:0006139">
    <property type="term" value="P:nucleobase-containing compound metabolic process"/>
    <property type="evidence" value="ECO:0007669"/>
    <property type="project" value="UniProtKB-ARBA"/>
</dbReference>
<evidence type="ECO:0000259" key="8">
    <source>
        <dbReference type="PROSITE" id="PS51645"/>
    </source>
</evidence>
<dbReference type="Gene3D" id="3.40.50.620">
    <property type="entry name" value="HUPs"/>
    <property type="match status" value="1"/>
</dbReference>
<feature type="binding site" evidence="5">
    <location>
        <begin position="404"/>
        <end position="411"/>
    </location>
    <ligand>
        <name>FAD</name>
        <dbReference type="ChEBI" id="CHEBI:57692"/>
    </ligand>
</feature>
<dbReference type="PROSITE" id="PS00394">
    <property type="entry name" value="DNA_PHOTOLYASES_1_1"/>
    <property type="match status" value="1"/>
</dbReference>
<evidence type="ECO:0000256" key="3">
    <source>
        <dbReference type="ARBA" id="ARBA00022827"/>
    </source>
</evidence>
<keyword evidence="3 5" id="KW-0274">FAD</keyword>
<evidence type="ECO:0000313" key="10">
    <source>
        <dbReference type="Proteomes" id="UP000218334"/>
    </source>
</evidence>
<dbReference type="PROSITE" id="PS51645">
    <property type="entry name" value="PHR_CRY_ALPHA_BETA"/>
    <property type="match status" value="1"/>
</dbReference>
<dbReference type="EMBL" id="KZ293421">
    <property type="protein sequence ID" value="PBK72779.1"/>
    <property type="molecule type" value="Genomic_DNA"/>
</dbReference>
<dbReference type="Gene3D" id="1.10.579.10">
    <property type="entry name" value="DNA Cyclobutane Dipyrimidine Photolyase, subunit A, domain 3"/>
    <property type="match status" value="1"/>
</dbReference>
<dbReference type="InterPro" id="IPR002081">
    <property type="entry name" value="Cryptochrome/DNA_photolyase_1"/>
</dbReference>
<dbReference type="GO" id="GO:0003677">
    <property type="term" value="F:DNA binding"/>
    <property type="evidence" value="ECO:0007669"/>
    <property type="project" value="TreeGrafter"/>
</dbReference>
<dbReference type="InterPro" id="IPR018394">
    <property type="entry name" value="DNA_photolyase_1_CS_C"/>
</dbReference>
<sequence length="610" mass="68568">MRSFLCTTISLVRTTMQKRVHSLSTSPPASAKKSRTTGSSSTFKPNKIASQEAAAAVDANPPFPILLKAVKDGLKDPVKGKSVVYWMRMGDLRIHDNTALSLASAQAQNNNIPLIVLFILSPQDYVAHDRSPRRIDFTLRNLSILKKSLSDLHIPLHVLTEKVRRSVPVKLVSLLSSLECTKVYANMEYEVDEMRRDIKVCSLAKQEGINATFVHDKCIVDPGDIVSAENKPYVVYSAYQRRWLVNLNDNLPYYLEDCAPPKPNSDSIQSSRYSNLFDSSIPTSVEGFELDDPIKEKMAFIWPAGEEKALSMLDRFLKTKARSSQMGSADPLASGEEESKPSSRIVKYDTRRDAADSDTTSRLSPYLSAGVISARTCVRATMELLGVSKVDGGKTTGIGRWVQELAWRDFYINLVVAFPRVSMGRPWLEKYAAVVWEAHQSSEQGERSKDSDGELLQAWKNGMTGYPIVDAAMRCIQEMGWLHNRLRMITAMFLTKNLMFDWRVGERYFMENLIDGDLASNNGGWQWCASTGVDPCPYFRIFNPYNQSVKADPKGDFIRQFVPELASIKTSEIHNPSAKTARALGYPLPIVDYKETRQRALRRFKTPGEM</sequence>
<feature type="binding site" evidence="5">
    <location>
        <position position="348"/>
    </location>
    <ligand>
        <name>FAD</name>
        <dbReference type="ChEBI" id="CHEBI:57692"/>
    </ligand>
</feature>
<dbReference type="GO" id="GO:0003904">
    <property type="term" value="F:deoxyribodipyrimidine photo-lyase activity"/>
    <property type="evidence" value="ECO:0007669"/>
    <property type="project" value="TreeGrafter"/>
</dbReference>
<dbReference type="GO" id="GO:0006950">
    <property type="term" value="P:response to stress"/>
    <property type="evidence" value="ECO:0007669"/>
    <property type="project" value="UniProtKB-ARBA"/>
</dbReference>
<keyword evidence="4" id="KW-0157">Chromophore</keyword>
<dbReference type="STRING" id="1076256.A0A2H3BPI5"/>
<keyword evidence="2 5" id="KW-0285">Flavoprotein</keyword>
<dbReference type="Proteomes" id="UP000218334">
    <property type="component" value="Unassembled WGS sequence"/>
</dbReference>
<feature type="region of interest" description="Disordered" evidence="7">
    <location>
        <begin position="324"/>
        <end position="360"/>
    </location>
</feature>
<dbReference type="InterPro" id="IPR036134">
    <property type="entry name" value="Crypto/Photolyase_FAD-like_sf"/>
</dbReference>
<dbReference type="SUPFAM" id="SSF48173">
    <property type="entry name" value="Cryptochrome/photolyase FAD-binding domain"/>
    <property type="match status" value="1"/>
</dbReference>
<dbReference type="GO" id="GO:0005634">
    <property type="term" value="C:nucleus"/>
    <property type="evidence" value="ECO:0007669"/>
    <property type="project" value="TreeGrafter"/>
</dbReference>
<dbReference type="Pfam" id="PF00875">
    <property type="entry name" value="DNA_photolyase"/>
    <property type="match status" value="1"/>
</dbReference>
<dbReference type="InterPro" id="IPR005101">
    <property type="entry name" value="Cryptochr/Photolyase_FAD-bd"/>
</dbReference>
<accession>A0A2H3BPI5</accession>
<evidence type="ECO:0000256" key="4">
    <source>
        <dbReference type="ARBA" id="ARBA00022991"/>
    </source>
</evidence>
<reference evidence="10" key="1">
    <citation type="journal article" date="2017" name="Nat. Ecol. Evol.">
        <title>Genome expansion and lineage-specific genetic innovations in the forest pathogenic fungi Armillaria.</title>
        <authorList>
            <person name="Sipos G."/>
            <person name="Prasanna A.N."/>
            <person name="Walter M.C."/>
            <person name="O'Connor E."/>
            <person name="Balint B."/>
            <person name="Krizsan K."/>
            <person name="Kiss B."/>
            <person name="Hess J."/>
            <person name="Varga T."/>
            <person name="Slot J."/>
            <person name="Riley R."/>
            <person name="Boka B."/>
            <person name="Rigling D."/>
            <person name="Barry K."/>
            <person name="Lee J."/>
            <person name="Mihaltcheva S."/>
            <person name="LaButti K."/>
            <person name="Lipzen A."/>
            <person name="Waldron R."/>
            <person name="Moloney N.M."/>
            <person name="Sperisen C."/>
            <person name="Kredics L."/>
            <person name="Vagvoelgyi C."/>
            <person name="Patrignani A."/>
            <person name="Fitzpatrick D."/>
            <person name="Nagy I."/>
            <person name="Doyle S."/>
            <person name="Anderson J.B."/>
            <person name="Grigoriev I.V."/>
            <person name="Gueldener U."/>
            <person name="Muensterkoetter M."/>
            <person name="Nagy L.G."/>
        </authorList>
    </citation>
    <scope>NUCLEOTIDE SEQUENCE [LARGE SCALE GENOMIC DNA]</scope>
    <source>
        <strain evidence="10">28-4</strain>
    </source>
</reference>